<accession>A0A8T1TPQ3</accession>
<keyword evidence="1" id="KW-0472">Membrane</keyword>
<evidence type="ECO:0000256" key="1">
    <source>
        <dbReference type="SAM" id="Phobius"/>
    </source>
</evidence>
<dbReference type="OrthoDB" id="123138at2759"/>
<dbReference type="AlphaFoldDB" id="A0A8T1TPQ3"/>
<proteinExistence type="predicted"/>
<keyword evidence="1" id="KW-0812">Transmembrane</keyword>
<evidence type="ECO:0000313" key="2">
    <source>
        <dbReference type="EMBL" id="KAG6943420.1"/>
    </source>
</evidence>
<feature type="transmembrane region" description="Helical" evidence="1">
    <location>
        <begin position="21"/>
        <end position="41"/>
    </location>
</feature>
<reference evidence="2" key="1">
    <citation type="submission" date="2021-01" db="EMBL/GenBank/DDBJ databases">
        <title>Phytophthora aleatoria, a newly-described species from Pinus radiata is distinct from Phytophthora cactorum isolates based on comparative genomics.</title>
        <authorList>
            <person name="Mcdougal R."/>
            <person name="Panda P."/>
            <person name="Williams N."/>
            <person name="Studholme D.J."/>
        </authorList>
    </citation>
    <scope>NUCLEOTIDE SEQUENCE</scope>
    <source>
        <strain evidence="2">NZFS 3830</strain>
    </source>
</reference>
<gene>
    <name evidence="2" type="ORF">JG687_00018474</name>
</gene>
<sequence length="93" mass="10438">MKNDQDGTRPRDARYIYPNPFLPEIFPILSLAIYAAVFGLGHSKLFPGGNQYDRFAKILRRLMEKPNMANVLLTEDLMPSDIGTHSARKGSAT</sequence>
<comment type="caution">
    <text evidence="2">The sequence shown here is derived from an EMBL/GenBank/DDBJ whole genome shotgun (WGS) entry which is preliminary data.</text>
</comment>
<keyword evidence="1" id="KW-1133">Transmembrane helix</keyword>
<name>A0A8T1TPQ3_9STRA</name>
<dbReference type="Proteomes" id="UP000688947">
    <property type="component" value="Unassembled WGS sequence"/>
</dbReference>
<evidence type="ECO:0000313" key="3">
    <source>
        <dbReference type="Proteomes" id="UP000688947"/>
    </source>
</evidence>
<protein>
    <submittedName>
        <fullName evidence="2">Uncharacterized protein</fullName>
    </submittedName>
</protein>
<organism evidence="2 3">
    <name type="scientific">Phytophthora cactorum</name>
    <dbReference type="NCBI Taxonomy" id="29920"/>
    <lineage>
        <taxon>Eukaryota</taxon>
        <taxon>Sar</taxon>
        <taxon>Stramenopiles</taxon>
        <taxon>Oomycota</taxon>
        <taxon>Peronosporomycetes</taxon>
        <taxon>Peronosporales</taxon>
        <taxon>Peronosporaceae</taxon>
        <taxon>Phytophthora</taxon>
    </lineage>
</organism>
<dbReference type="EMBL" id="JAENGZ010002561">
    <property type="protein sequence ID" value="KAG6943420.1"/>
    <property type="molecule type" value="Genomic_DNA"/>
</dbReference>